<reference evidence="5" key="1">
    <citation type="journal article" date="2021" name="Proc. Natl. Acad. Sci. U.S.A.">
        <title>Three genomes in the algal genus Volvox reveal the fate of a haploid sex-determining region after a transition to homothallism.</title>
        <authorList>
            <person name="Yamamoto K."/>
            <person name="Hamaji T."/>
            <person name="Kawai-Toyooka H."/>
            <person name="Matsuzaki R."/>
            <person name="Takahashi F."/>
            <person name="Nishimura Y."/>
            <person name="Kawachi M."/>
            <person name="Noguchi H."/>
            <person name="Minakuchi Y."/>
            <person name="Umen J.G."/>
            <person name="Toyoda A."/>
            <person name="Nozaki H."/>
        </authorList>
    </citation>
    <scope>NUCLEOTIDE SEQUENCE</scope>
    <source>
        <strain evidence="5">NIES-3785</strain>
        <strain evidence="4">NIES-3786</strain>
    </source>
</reference>
<dbReference type="PROSITE" id="PS50041">
    <property type="entry name" value="C_TYPE_LECTIN_2"/>
    <property type="match status" value="1"/>
</dbReference>
<dbReference type="EMBL" id="BNCQ01000020">
    <property type="protein sequence ID" value="GIM05903.1"/>
    <property type="molecule type" value="Genomic_DNA"/>
</dbReference>
<dbReference type="PANTHER" id="PTHR48125">
    <property type="entry name" value="LP07818P1"/>
    <property type="match status" value="1"/>
</dbReference>
<keyword evidence="2" id="KW-0812">Transmembrane</keyword>
<evidence type="ECO:0000259" key="3">
    <source>
        <dbReference type="PROSITE" id="PS50041"/>
    </source>
</evidence>
<dbReference type="PRINTS" id="PR01217">
    <property type="entry name" value="PRICHEXTENSN"/>
</dbReference>
<dbReference type="InterPro" id="IPR001304">
    <property type="entry name" value="C-type_lectin-like"/>
</dbReference>
<dbReference type="SUPFAM" id="SSF56436">
    <property type="entry name" value="C-type lectin-like"/>
    <property type="match status" value="1"/>
</dbReference>
<keyword evidence="2" id="KW-0472">Membrane</keyword>
<dbReference type="CDD" id="cd00037">
    <property type="entry name" value="CLECT"/>
    <property type="match status" value="1"/>
</dbReference>
<name>A0A8J4GEB0_9CHLO</name>
<protein>
    <recommendedName>
        <fullName evidence="3">C-type lectin domain-containing protein</fullName>
    </recommendedName>
</protein>
<evidence type="ECO:0000313" key="7">
    <source>
        <dbReference type="Proteomes" id="UP000747110"/>
    </source>
</evidence>
<dbReference type="InterPro" id="IPR016186">
    <property type="entry name" value="C-type_lectin-like/link_sf"/>
</dbReference>
<evidence type="ECO:0000256" key="1">
    <source>
        <dbReference type="SAM" id="MobiDB-lite"/>
    </source>
</evidence>
<evidence type="ECO:0000313" key="4">
    <source>
        <dbReference type="EMBL" id="GIL83506.1"/>
    </source>
</evidence>
<dbReference type="Proteomes" id="UP000722791">
    <property type="component" value="Unassembled WGS sequence"/>
</dbReference>
<dbReference type="OrthoDB" id="534933at2759"/>
<sequence length="465" mass="51282">MEPVGMARLRIARLSSRWLQIRNMSLGSLITLILFLSNTRGGVSQRPPQPPRPPPSPKPPPSPRPPGPPPSPFPFPPSPLPPAPSPPPPRPPPPSPPPPIPPDPPSPPSPPPRPPNAPPAPPAPTTNLSMYNFQTDIGIYYIYKDKISWTAAQEFCMSMKLSLAAWPNKLELDRIFYSAWNYYYMSDFWVGVVRRATASYFEFADGGNMTNVDPLVFNETTDMNAACLNDTLRGCCVSLTDLLLDPFTGVLQTERSPHLALRNCLTLRPFVCYGPIPSSPPPPSPPSVPLLARVEVRFLLNYLALVASAERFRLFQAQVVKLVQDYYGTQVILDELFQEDSGNKPTVVRIRLYLPSFVTSDLANTYLSKLIYSPSEIFTSSFQDEYQIAAPIRVLLLQVMDIYSGQPPPPANRQMAGLSEAETQRIALGSGLGVGLGLAVLIGVVAAAVFMHRRRTAMRVVREIH</sequence>
<dbReference type="InterPro" id="IPR016187">
    <property type="entry name" value="CTDL_fold"/>
</dbReference>
<keyword evidence="2" id="KW-1133">Transmembrane helix</keyword>
<dbReference type="Pfam" id="PF00059">
    <property type="entry name" value="Lectin_C"/>
    <property type="match status" value="1"/>
</dbReference>
<dbReference type="PANTHER" id="PTHR48125:SF10">
    <property type="entry name" value="OS12G0136300 PROTEIN"/>
    <property type="match status" value="1"/>
</dbReference>
<feature type="region of interest" description="Disordered" evidence="1">
    <location>
        <begin position="41"/>
        <end position="127"/>
    </location>
</feature>
<dbReference type="Proteomes" id="UP000747110">
    <property type="component" value="Unassembled WGS sequence"/>
</dbReference>
<organism evidence="5 6">
    <name type="scientific">Volvox reticuliferus</name>
    <dbReference type="NCBI Taxonomy" id="1737510"/>
    <lineage>
        <taxon>Eukaryota</taxon>
        <taxon>Viridiplantae</taxon>
        <taxon>Chlorophyta</taxon>
        <taxon>core chlorophytes</taxon>
        <taxon>Chlorophyceae</taxon>
        <taxon>CS clade</taxon>
        <taxon>Chlamydomonadales</taxon>
        <taxon>Volvocaceae</taxon>
        <taxon>Volvox</taxon>
    </lineage>
</organism>
<feature type="transmembrane region" description="Helical" evidence="2">
    <location>
        <begin position="426"/>
        <end position="450"/>
    </location>
</feature>
<evidence type="ECO:0000256" key="2">
    <source>
        <dbReference type="SAM" id="Phobius"/>
    </source>
</evidence>
<feature type="compositionally biased region" description="Pro residues" evidence="1">
    <location>
        <begin position="47"/>
        <end position="124"/>
    </location>
</feature>
<dbReference type="AlphaFoldDB" id="A0A8J4GEB0"/>
<keyword evidence="7" id="KW-1185">Reference proteome</keyword>
<gene>
    <name evidence="4" type="ORF">Vretifemale_12022</name>
    <name evidence="5" type="ORF">Vretimale_10306</name>
</gene>
<proteinExistence type="predicted"/>
<dbReference type="EMBL" id="BNCP01000027">
    <property type="protein sequence ID" value="GIL83506.1"/>
    <property type="molecule type" value="Genomic_DNA"/>
</dbReference>
<feature type="domain" description="C-type lectin" evidence="3">
    <location>
        <begin position="140"/>
        <end position="273"/>
    </location>
</feature>
<evidence type="ECO:0000313" key="6">
    <source>
        <dbReference type="Proteomes" id="UP000722791"/>
    </source>
</evidence>
<evidence type="ECO:0000313" key="5">
    <source>
        <dbReference type="EMBL" id="GIM05903.1"/>
    </source>
</evidence>
<comment type="caution">
    <text evidence="5">The sequence shown here is derived from an EMBL/GenBank/DDBJ whole genome shotgun (WGS) entry which is preliminary data.</text>
</comment>
<dbReference type="Gene3D" id="3.10.100.10">
    <property type="entry name" value="Mannose-Binding Protein A, subunit A"/>
    <property type="match status" value="1"/>
</dbReference>
<accession>A0A8J4GEB0</accession>